<evidence type="ECO:0000313" key="5">
    <source>
        <dbReference type="EMBL" id="GHC41075.1"/>
    </source>
</evidence>
<name>A0A918TDL7_9BACT</name>
<keyword evidence="2" id="KW-0547">Nucleotide-binding</keyword>
<dbReference type="PANTHER" id="PTHR42939">
    <property type="entry name" value="ABC TRANSPORTER ATP-BINDING PROTEIN ALBC-RELATED"/>
    <property type="match status" value="1"/>
</dbReference>
<evidence type="ECO:0000256" key="3">
    <source>
        <dbReference type="ARBA" id="ARBA00022840"/>
    </source>
</evidence>
<evidence type="ECO:0000313" key="6">
    <source>
        <dbReference type="Proteomes" id="UP000644507"/>
    </source>
</evidence>
<keyword evidence="3" id="KW-0067">ATP-binding</keyword>
<keyword evidence="6" id="KW-1185">Reference proteome</keyword>
<dbReference type="GO" id="GO:0005524">
    <property type="term" value="F:ATP binding"/>
    <property type="evidence" value="ECO:0007669"/>
    <property type="project" value="UniProtKB-KW"/>
</dbReference>
<dbReference type="EMBL" id="BMXI01000001">
    <property type="protein sequence ID" value="GHC41075.1"/>
    <property type="molecule type" value="Genomic_DNA"/>
</dbReference>
<dbReference type="SMART" id="SM00382">
    <property type="entry name" value="AAA"/>
    <property type="match status" value="1"/>
</dbReference>
<evidence type="ECO:0000259" key="4">
    <source>
        <dbReference type="PROSITE" id="PS50893"/>
    </source>
</evidence>
<dbReference type="InterPro" id="IPR003439">
    <property type="entry name" value="ABC_transporter-like_ATP-bd"/>
</dbReference>
<gene>
    <name evidence="5" type="ORF">GCM10007100_02140</name>
</gene>
<dbReference type="Pfam" id="PF00005">
    <property type="entry name" value="ABC_tran"/>
    <property type="match status" value="1"/>
</dbReference>
<evidence type="ECO:0000256" key="1">
    <source>
        <dbReference type="ARBA" id="ARBA00022448"/>
    </source>
</evidence>
<organism evidence="5 6">
    <name type="scientific">Roseibacillus persicicus</name>
    <dbReference type="NCBI Taxonomy" id="454148"/>
    <lineage>
        <taxon>Bacteria</taxon>
        <taxon>Pseudomonadati</taxon>
        <taxon>Verrucomicrobiota</taxon>
        <taxon>Verrucomicrobiia</taxon>
        <taxon>Verrucomicrobiales</taxon>
        <taxon>Verrucomicrobiaceae</taxon>
        <taxon>Roseibacillus</taxon>
    </lineage>
</organism>
<comment type="caution">
    <text evidence="5">The sequence shown here is derived from an EMBL/GenBank/DDBJ whole genome shotgun (WGS) entry which is preliminary data.</text>
</comment>
<reference evidence="5" key="2">
    <citation type="submission" date="2020-09" db="EMBL/GenBank/DDBJ databases">
        <authorList>
            <person name="Sun Q."/>
            <person name="Kim S."/>
        </authorList>
    </citation>
    <scope>NUCLEOTIDE SEQUENCE</scope>
    <source>
        <strain evidence="5">KCTC 12988</strain>
    </source>
</reference>
<protein>
    <recommendedName>
        <fullName evidence="4">ABC transporter domain-containing protein</fullName>
    </recommendedName>
</protein>
<dbReference type="InterPro" id="IPR027417">
    <property type="entry name" value="P-loop_NTPase"/>
</dbReference>
<feature type="domain" description="ABC transporter" evidence="4">
    <location>
        <begin position="5"/>
        <end position="231"/>
    </location>
</feature>
<sequence>MSDLLEFEKVKKRFGGVSALSGASFTVPKGSVTALLGANGAGKSTALRVALNLEKPSQGLVRVLGQDSRRIGPVELRKIGYVAEGMEMPEWMTVDQYLNWCRPLYPDWDRKLEEKLRGIFHVPSNRPLKALSRGQRMKAALLSVLSYRPELLILDEPFSGLDPLVRDDLTKSILELADQDSWGVVIATHDIEEVERLADRVVVMKLGKVELAGDREELLEKWRRVEVLVTDEWEEPARYPSEWLNVKRVGMVVRFYESKYAKEDLGEKLKTHFPLTADPALQRVSLRDVLRVLTKAGRVEVGS</sequence>
<dbReference type="GO" id="GO:0016887">
    <property type="term" value="F:ATP hydrolysis activity"/>
    <property type="evidence" value="ECO:0007669"/>
    <property type="project" value="InterPro"/>
</dbReference>
<keyword evidence="1" id="KW-0813">Transport</keyword>
<dbReference type="InterPro" id="IPR051782">
    <property type="entry name" value="ABC_Transporter_VariousFunc"/>
</dbReference>
<reference evidence="5" key="1">
    <citation type="journal article" date="2014" name="Int. J. Syst. Evol. Microbiol.">
        <title>Complete genome sequence of Corynebacterium casei LMG S-19264T (=DSM 44701T), isolated from a smear-ripened cheese.</title>
        <authorList>
            <consortium name="US DOE Joint Genome Institute (JGI-PGF)"/>
            <person name="Walter F."/>
            <person name="Albersmeier A."/>
            <person name="Kalinowski J."/>
            <person name="Ruckert C."/>
        </authorList>
    </citation>
    <scope>NUCLEOTIDE SEQUENCE</scope>
    <source>
        <strain evidence="5">KCTC 12988</strain>
    </source>
</reference>
<dbReference type="AlphaFoldDB" id="A0A918TDL7"/>
<dbReference type="PANTHER" id="PTHR42939:SF1">
    <property type="entry name" value="ABC TRANSPORTER ATP-BINDING PROTEIN ALBC-RELATED"/>
    <property type="match status" value="1"/>
</dbReference>
<evidence type="ECO:0000256" key="2">
    <source>
        <dbReference type="ARBA" id="ARBA00022741"/>
    </source>
</evidence>
<dbReference type="PROSITE" id="PS50893">
    <property type="entry name" value="ABC_TRANSPORTER_2"/>
    <property type="match status" value="1"/>
</dbReference>
<dbReference type="RefSeq" id="WP_189566513.1">
    <property type="nucleotide sequence ID" value="NZ_BMXI01000001.1"/>
</dbReference>
<dbReference type="InterPro" id="IPR003593">
    <property type="entry name" value="AAA+_ATPase"/>
</dbReference>
<dbReference type="Proteomes" id="UP000644507">
    <property type="component" value="Unassembled WGS sequence"/>
</dbReference>
<accession>A0A918TDL7</accession>
<proteinExistence type="predicted"/>
<dbReference type="CDD" id="cd03230">
    <property type="entry name" value="ABC_DR_subfamily_A"/>
    <property type="match status" value="1"/>
</dbReference>
<dbReference type="SUPFAM" id="SSF52540">
    <property type="entry name" value="P-loop containing nucleoside triphosphate hydrolases"/>
    <property type="match status" value="1"/>
</dbReference>
<dbReference type="Gene3D" id="3.40.50.300">
    <property type="entry name" value="P-loop containing nucleotide triphosphate hydrolases"/>
    <property type="match status" value="1"/>
</dbReference>